<organism evidence="2 3">
    <name type="scientific">Serratia liquefaciens</name>
    <dbReference type="NCBI Taxonomy" id="614"/>
    <lineage>
        <taxon>Bacteria</taxon>
        <taxon>Pseudomonadati</taxon>
        <taxon>Pseudomonadota</taxon>
        <taxon>Gammaproteobacteria</taxon>
        <taxon>Enterobacterales</taxon>
        <taxon>Yersiniaceae</taxon>
        <taxon>Serratia</taxon>
    </lineage>
</organism>
<dbReference type="InterPro" id="IPR003615">
    <property type="entry name" value="HNH_nuc"/>
</dbReference>
<evidence type="ECO:0000313" key="2">
    <source>
        <dbReference type="EMBL" id="QDL30615.1"/>
    </source>
</evidence>
<sequence length="208" mass="23690">MKKFTDMQILWLKENCSGHTYREITEALNYKFGCKFDTVSVLHKIKSLGLGKTMLLERQYTEAQLSFIYANKNLTYSEITERFNLAFSESKKVAAIRAAMKARGWGKYGTPPTKNRRILIDGKLVRLDVYVWECVNGPLPNGYTLIHLDNDDDNNKVENLKLAPKKTKAAYVRAGYGDAPKALAPALYAQVMLRNHLRGLEKQVRGIK</sequence>
<keyword evidence="2" id="KW-0378">Hydrolase</keyword>
<feature type="domain" description="HNH nuclease" evidence="1">
    <location>
        <begin position="129"/>
        <end position="167"/>
    </location>
</feature>
<dbReference type="GO" id="GO:0004519">
    <property type="term" value="F:endonuclease activity"/>
    <property type="evidence" value="ECO:0007669"/>
    <property type="project" value="UniProtKB-KW"/>
</dbReference>
<evidence type="ECO:0000259" key="1">
    <source>
        <dbReference type="Pfam" id="PF13392"/>
    </source>
</evidence>
<dbReference type="RefSeq" id="WP_142814546.1">
    <property type="nucleotide sequence ID" value="NZ_CP033893.1"/>
</dbReference>
<dbReference type="Proteomes" id="UP000317572">
    <property type="component" value="Chromosome"/>
</dbReference>
<reference evidence="2 3" key="1">
    <citation type="submission" date="2018-11" db="EMBL/GenBank/DDBJ databases">
        <title>The first complete genome of Serratia liquefaciens isolated from metalophyte plant revel distinctness adaptive mechanisms in an extreme habitat.</title>
        <authorList>
            <person name="Caneschi W.L."/>
            <person name="Sanchez A.B."/>
            <person name="Felestrino E.B."/>
            <person name="Assis R.A.B."/>
            <person name="Lemes C.G.C."/>
            <person name="Cordeiro I.F."/>
            <person name="Fonseca N.P."/>
            <person name="Villa M."/>
            <person name="Vieira I.T."/>
            <person name="Moraes L.A."/>
            <person name="Kamino L.H.Y."/>
            <person name="do Carmo F."/>
            <person name="Garcia C.M."/>
            <person name="Almeida N.F."/>
            <person name="Silva R.S."/>
            <person name="Ferro J.A."/>
            <person name="Ferro M.I.T."/>
            <person name="Varani A.M."/>
            <person name="Ferreira R.M."/>
            <person name="dos Santos V.L."/>
            <person name="Silva U.C."/>
            <person name="Setubal J.C."/>
            <person name="Moreira L.M."/>
        </authorList>
    </citation>
    <scope>NUCLEOTIDE SEQUENCE [LARGE SCALE GENOMIC DNA]</scope>
    <source>
        <strain evidence="2 3">FG3</strain>
    </source>
</reference>
<keyword evidence="2" id="KW-0540">Nuclease</keyword>
<dbReference type="InterPro" id="IPR044925">
    <property type="entry name" value="His-Me_finger_sf"/>
</dbReference>
<protein>
    <submittedName>
        <fullName evidence="2">HNH endonuclease</fullName>
    </submittedName>
</protein>
<keyword evidence="2" id="KW-0255">Endonuclease</keyword>
<gene>
    <name evidence="2" type="ORF">EGO53_01875</name>
</gene>
<name>A0A515CR20_SERLI</name>
<proteinExistence type="predicted"/>
<dbReference type="Gene3D" id="3.90.75.20">
    <property type="match status" value="1"/>
</dbReference>
<accession>A0A515CR20</accession>
<dbReference type="AlphaFoldDB" id="A0A515CR20"/>
<dbReference type="Pfam" id="PF13392">
    <property type="entry name" value="HNH_3"/>
    <property type="match status" value="1"/>
</dbReference>
<dbReference type="EMBL" id="CP033893">
    <property type="protein sequence ID" value="QDL30615.1"/>
    <property type="molecule type" value="Genomic_DNA"/>
</dbReference>
<evidence type="ECO:0000313" key="3">
    <source>
        <dbReference type="Proteomes" id="UP000317572"/>
    </source>
</evidence>
<dbReference type="SUPFAM" id="SSF54060">
    <property type="entry name" value="His-Me finger endonucleases"/>
    <property type="match status" value="1"/>
</dbReference>